<dbReference type="EMBL" id="QGNW01000618">
    <property type="protein sequence ID" value="RVW66880.1"/>
    <property type="molecule type" value="Genomic_DNA"/>
</dbReference>
<evidence type="ECO:0000313" key="2">
    <source>
        <dbReference type="EMBL" id="RVW66880.1"/>
    </source>
</evidence>
<evidence type="ECO:0000313" key="3">
    <source>
        <dbReference type="Proteomes" id="UP000288805"/>
    </source>
</evidence>
<accession>A0A438G3U3</accession>
<keyword evidence="2" id="KW-0418">Kinase</keyword>
<proteinExistence type="predicted"/>
<comment type="caution">
    <text evidence="2">The sequence shown here is derived from an EMBL/GenBank/DDBJ whole genome shotgun (WGS) entry which is preliminary data.</text>
</comment>
<dbReference type="Proteomes" id="UP000288805">
    <property type="component" value="Unassembled WGS sequence"/>
</dbReference>
<gene>
    <name evidence="2" type="primary">ATG1C_5</name>
    <name evidence="2" type="ORF">CK203_064246</name>
</gene>
<protein>
    <submittedName>
        <fullName evidence="2">Serine/threonine-protein kinase ATG1c</fullName>
    </submittedName>
</protein>
<keyword evidence="2" id="KW-0808">Transferase</keyword>
<dbReference type="InterPro" id="IPR056281">
    <property type="entry name" value="MIT_ATG1a/b/c"/>
</dbReference>
<evidence type="ECO:0000259" key="1">
    <source>
        <dbReference type="Pfam" id="PF24497"/>
    </source>
</evidence>
<dbReference type="Pfam" id="PF24497">
    <property type="entry name" value="MIT_ATG1"/>
    <property type="match status" value="1"/>
</dbReference>
<feature type="domain" description="ATG1a/b/c MIT" evidence="1">
    <location>
        <begin position="224"/>
        <end position="258"/>
    </location>
</feature>
<dbReference type="AlphaFoldDB" id="A0A438G3U3"/>
<reference evidence="2 3" key="1">
    <citation type="journal article" date="2018" name="PLoS Genet.">
        <title>Population sequencing reveals clonal diversity and ancestral inbreeding in the grapevine cultivar Chardonnay.</title>
        <authorList>
            <person name="Roach M.J."/>
            <person name="Johnson D.L."/>
            <person name="Bohlmann J."/>
            <person name="van Vuuren H.J."/>
            <person name="Jones S.J."/>
            <person name="Pretorius I.S."/>
            <person name="Schmidt S.A."/>
            <person name="Borneman A.R."/>
        </authorList>
    </citation>
    <scope>NUCLEOTIDE SEQUENCE [LARGE SCALE GENOMIC DNA]</scope>
    <source>
        <strain evidence="3">cv. Chardonnay</strain>
        <tissue evidence="2">Leaf</tissue>
    </source>
</reference>
<sequence>MFTRCSAARFKKLCNRLPEEKIQAIRDLQFGGLLNLNCTEVRHNISTDVGLIFGLPTEGRILQVTSTSSEHPFGTIRACEEKLLDLPVGEEFRRAFIYYACATLLAPTSRLNGCLQVPITVPPALAWTDDLIKRRLVAEIKEFGAFGHAEIDFASQRSLTVERTMKPETNVDHDTNVDAESLTSVNMKTKSSAPMPIAGAGITNTCYTGSLESHSSAPFGTSQGSMDIGDALEQPSTHCMTRIKSLQQCASVIIELCKHGFWVALD</sequence>
<name>A0A438G3U3_VITVI</name>
<organism evidence="2 3">
    <name type="scientific">Vitis vinifera</name>
    <name type="common">Grape</name>
    <dbReference type="NCBI Taxonomy" id="29760"/>
    <lineage>
        <taxon>Eukaryota</taxon>
        <taxon>Viridiplantae</taxon>
        <taxon>Streptophyta</taxon>
        <taxon>Embryophyta</taxon>
        <taxon>Tracheophyta</taxon>
        <taxon>Spermatophyta</taxon>
        <taxon>Magnoliopsida</taxon>
        <taxon>eudicotyledons</taxon>
        <taxon>Gunneridae</taxon>
        <taxon>Pentapetalae</taxon>
        <taxon>rosids</taxon>
        <taxon>Vitales</taxon>
        <taxon>Vitaceae</taxon>
        <taxon>Viteae</taxon>
        <taxon>Vitis</taxon>
    </lineage>
</organism>
<dbReference type="GO" id="GO:0016301">
    <property type="term" value="F:kinase activity"/>
    <property type="evidence" value="ECO:0007669"/>
    <property type="project" value="UniProtKB-KW"/>
</dbReference>
<dbReference type="OrthoDB" id="1688695at2759"/>